<accession>A0A2U8P5J9</accession>
<gene>
    <name evidence="1" type="ORF">CIT37_12860</name>
</gene>
<name>A0A2U8P5J9_9BRAD</name>
<dbReference type="EMBL" id="CP029425">
    <property type="protein sequence ID" value="AWL92999.1"/>
    <property type="molecule type" value="Genomic_DNA"/>
</dbReference>
<dbReference type="Proteomes" id="UP000215703">
    <property type="component" value="Chromosome"/>
</dbReference>
<proteinExistence type="predicted"/>
<dbReference type="SUPFAM" id="SSF109709">
    <property type="entry name" value="KorB DNA-binding domain-like"/>
    <property type="match status" value="1"/>
</dbReference>
<organism evidence="1 2">
    <name type="scientific">Bradyrhizobium ottawaense</name>
    <dbReference type="NCBI Taxonomy" id="931866"/>
    <lineage>
        <taxon>Bacteria</taxon>
        <taxon>Pseudomonadati</taxon>
        <taxon>Pseudomonadota</taxon>
        <taxon>Alphaproteobacteria</taxon>
        <taxon>Hyphomicrobiales</taxon>
        <taxon>Nitrobacteraceae</taxon>
        <taxon>Bradyrhizobium</taxon>
    </lineage>
</organism>
<dbReference type="Gene3D" id="1.10.10.2830">
    <property type="match status" value="1"/>
</dbReference>
<protein>
    <recommendedName>
        <fullName evidence="3">LacI family transcriptional regulator</fullName>
    </recommendedName>
</protein>
<evidence type="ECO:0000313" key="1">
    <source>
        <dbReference type="EMBL" id="AWL92999.1"/>
    </source>
</evidence>
<dbReference type="AlphaFoldDB" id="A0A2U8P5J9"/>
<reference evidence="1 2" key="1">
    <citation type="journal article" date="2014" name="Int. J. Syst. Evol. Microbiol.">
        <title>Bradyrhizobium ottawaense sp. nov., a symbiotic nitrogen fixing bacterium from root nodules of soybeans in Canada.</title>
        <authorList>
            <person name="Yu X."/>
            <person name="Cloutier S."/>
            <person name="Tambong J.T."/>
            <person name="Bromfield E.S."/>
        </authorList>
    </citation>
    <scope>NUCLEOTIDE SEQUENCE [LARGE SCALE GENOMIC DNA]</scope>
    <source>
        <strain evidence="1 2">OO99</strain>
    </source>
</reference>
<evidence type="ECO:0008006" key="3">
    <source>
        <dbReference type="Google" id="ProtNLM"/>
    </source>
</evidence>
<sequence length="153" mass="17126">MNRPTTLNLGPIGQPKLSRDGRTMVVSIPFSLQRSGGRKRVVTPANVDVWAPEKPQVDNTLIKAVVRAHRWRNMLESNMFTTVRDLAKAEKINESYLSRVLRLTLLSPAITEAILNGLQPDGLELAQLFKSIPAEWDEQQVLISSSARKARAR</sequence>
<dbReference type="GeneID" id="92963523"/>
<evidence type="ECO:0000313" key="2">
    <source>
        <dbReference type="Proteomes" id="UP000215703"/>
    </source>
</evidence>
<dbReference type="RefSeq" id="WP_095425359.1">
    <property type="nucleotide sequence ID" value="NZ_CP029425.2"/>
</dbReference>
<reference evidence="1 2" key="2">
    <citation type="journal article" date="2017" name="Syst. Appl. Microbiol.">
        <title>Soybeans inoculated with root zone soils of Canadian native legumes harbour diverse and novel Bradyrhizobium spp. that possess agricultural potential.</title>
        <authorList>
            <person name="Bromfield E.S.P."/>
            <person name="Cloutier S."/>
            <person name="Tambong J.T."/>
            <person name="Tran Thi T.V."/>
        </authorList>
    </citation>
    <scope>NUCLEOTIDE SEQUENCE [LARGE SCALE GENOMIC DNA]</scope>
    <source>
        <strain evidence="1 2">OO99</strain>
    </source>
</reference>
<dbReference type="KEGG" id="bot:CIT37_12860"/>